<dbReference type="Proteomes" id="UP000321617">
    <property type="component" value="Unassembled WGS sequence"/>
</dbReference>
<feature type="active site" evidence="6">
    <location>
        <position position="62"/>
    </location>
</feature>
<dbReference type="SUPFAM" id="SSF51306">
    <property type="entry name" value="LexA/Signal peptidase"/>
    <property type="match status" value="1"/>
</dbReference>
<dbReference type="InterPro" id="IPR019758">
    <property type="entry name" value="Pept_S26A_signal_pept_1_CS"/>
</dbReference>
<dbReference type="NCBIfam" id="TIGR02227">
    <property type="entry name" value="sigpep_I_bact"/>
    <property type="match status" value="1"/>
</dbReference>
<dbReference type="EC" id="3.4.21.89" evidence="4 7"/>
<accession>A0A562VAL1</accession>
<keyword evidence="7" id="KW-0645">Protease</keyword>
<dbReference type="GO" id="GO:0005886">
    <property type="term" value="C:plasma membrane"/>
    <property type="evidence" value="ECO:0007669"/>
    <property type="project" value="UniProtKB-SubCell"/>
</dbReference>
<dbReference type="Gene3D" id="2.10.109.10">
    <property type="entry name" value="Umud Fragment, subunit A"/>
    <property type="match status" value="1"/>
</dbReference>
<feature type="domain" description="Peptidase S26" evidence="9">
    <location>
        <begin position="32"/>
        <end position="213"/>
    </location>
</feature>
<dbReference type="PRINTS" id="PR00727">
    <property type="entry name" value="LEADERPTASE"/>
</dbReference>
<evidence type="ECO:0000259" key="9">
    <source>
        <dbReference type="Pfam" id="PF10502"/>
    </source>
</evidence>
<dbReference type="CDD" id="cd06530">
    <property type="entry name" value="S26_SPase_I"/>
    <property type="match status" value="1"/>
</dbReference>
<name>A0A562VAL1_9ACTN</name>
<evidence type="ECO:0000256" key="6">
    <source>
        <dbReference type="PIRSR" id="PIRSR600223-1"/>
    </source>
</evidence>
<feature type="active site" evidence="6">
    <location>
        <position position="110"/>
    </location>
</feature>
<keyword evidence="11" id="KW-1185">Reference proteome</keyword>
<comment type="similarity">
    <text evidence="3 7">Belongs to the peptidase S26 family.</text>
</comment>
<keyword evidence="7" id="KW-0472">Membrane</keyword>
<reference evidence="10 11" key="1">
    <citation type="journal article" date="2013" name="Stand. Genomic Sci.">
        <title>Genomic Encyclopedia of Type Strains, Phase I: The one thousand microbial genomes (KMG-I) project.</title>
        <authorList>
            <person name="Kyrpides N.C."/>
            <person name="Woyke T."/>
            <person name="Eisen J.A."/>
            <person name="Garrity G."/>
            <person name="Lilburn T.G."/>
            <person name="Beck B.J."/>
            <person name="Whitman W.B."/>
            <person name="Hugenholtz P."/>
            <person name="Klenk H.P."/>
        </authorList>
    </citation>
    <scope>NUCLEOTIDE SEQUENCE [LARGE SCALE GENOMIC DNA]</scope>
    <source>
        <strain evidence="10 11">DSM 45044</strain>
    </source>
</reference>
<feature type="transmembrane region" description="Helical" evidence="7">
    <location>
        <begin position="36"/>
        <end position="57"/>
    </location>
</feature>
<dbReference type="GO" id="GO:0006465">
    <property type="term" value="P:signal peptide processing"/>
    <property type="evidence" value="ECO:0007669"/>
    <property type="project" value="InterPro"/>
</dbReference>
<dbReference type="PROSITE" id="PS00760">
    <property type="entry name" value="SPASE_I_2"/>
    <property type="match status" value="1"/>
</dbReference>
<dbReference type="InterPro" id="IPR036286">
    <property type="entry name" value="LexA/Signal_pep-like_sf"/>
</dbReference>
<dbReference type="PROSITE" id="PS00761">
    <property type="entry name" value="SPASE_I_3"/>
    <property type="match status" value="1"/>
</dbReference>
<proteinExistence type="inferred from homology"/>
<keyword evidence="5 7" id="KW-0378">Hydrolase</keyword>
<evidence type="ECO:0000256" key="7">
    <source>
        <dbReference type="RuleBase" id="RU362042"/>
    </source>
</evidence>
<dbReference type="EMBL" id="VLLL01000005">
    <property type="protein sequence ID" value="TWJ14847.1"/>
    <property type="molecule type" value="Genomic_DNA"/>
</dbReference>
<feature type="region of interest" description="Disordered" evidence="8">
    <location>
        <begin position="1"/>
        <end position="24"/>
    </location>
</feature>
<comment type="catalytic activity">
    <reaction evidence="1 7">
        <text>Cleavage of hydrophobic, N-terminal signal or leader sequences from secreted and periplasmic proteins.</text>
        <dbReference type="EC" id="3.4.21.89"/>
    </reaction>
</comment>
<dbReference type="InterPro" id="IPR019757">
    <property type="entry name" value="Pept_S26A_signal_pept_1_Lys-AS"/>
</dbReference>
<gene>
    <name evidence="10" type="ORF">LX16_0539</name>
</gene>
<evidence type="ECO:0000313" key="11">
    <source>
        <dbReference type="Proteomes" id="UP000321617"/>
    </source>
</evidence>
<dbReference type="GO" id="GO:0009003">
    <property type="term" value="F:signal peptidase activity"/>
    <property type="evidence" value="ECO:0007669"/>
    <property type="project" value="UniProtKB-EC"/>
</dbReference>
<evidence type="ECO:0000256" key="1">
    <source>
        <dbReference type="ARBA" id="ARBA00000677"/>
    </source>
</evidence>
<dbReference type="InterPro" id="IPR000223">
    <property type="entry name" value="Pept_S26A_signal_pept_1"/>
</dbReference>
<keyword evidence="7" id="KW-0812">Transmembrane</keyword>
<keyword evidence="7" id="KW-1133">Transmembrane helix</keyword>
<evidence type="ECO:0000256" key="3">
    <source>
        <dbReference type="ARBA" id="ARBA00009370"/>
    </source>
</evidence>
<evidence type="ECO:0000256" key="2">
    <source>
        <dbReference type="ARBA" id="ARBA00004401"/>
    </source>
</evidence>
<dbReference type="PANTHER" id="PTHR43390">
    <property type="entry name" value="SIGNAL PEPTIDASE I"/>
    <property type="match status" value="1"/>
</dbReference>
<evidence type="ECO:0000256" key="8">
    <source>
        <dbReference type="SAM" id="MobiDB-lite"/>
    </source>
</evidence>
<organism evidence="10 11">
    <name type="scientific">Stackebrandtia albiflava</name>
    <dbReference type="NCBI Taxonomy" id="406432"/>
    <lineage>
        <taxon>Bacteria</taxon>
        <taxon>Bacillati</taxon>
        <taxon>Actinomycetota</taxon>
        <taxon>Actinomycetes</taxon>
        <taxon>Glycomycetales</taxon>
        <taxon>Glycomycetaceae</taxon>
        <taxon>Stackebrandtia</taxon>
    </lineage>
</organism>
<dbReference type="GO" id="GO:0004252">
    <property type="term" value="F:serine-type endopeptidase activity"/>
    <property type="evidence" value="ECO:0007669"/>
    <property type="project" value="InterPro"/>
</dbReference>
<evidence type="ECO:0000256" key="4">
    <source>
        <dbReference type="ARBA" id="ARBA00013208"/>
    </source>
</evidence>
<dbReference type="Pfam" id="PF10502">
    <property type="entry name" value="Peptidase_S26"/>
    <property type="match status" value="1"/>
</dbReference>
<evidence type="ECO:0000313" key="10">
    <source>
        <dbReference type="EMBL" id="TWJ14847.1"/>
    </source>
</evidence>
<evidence type="ECO:0000256" key="5">
    <source>
        <dbReference type="ARBA" id="ARBA00022801"/>
    </source>
</evidence>
<dbReference type="InterPro" id="IPR019533">
    <property type="entry name" value="Peptidase_S26"/>
</dbReference>
<comment type="subcellular location">
    <subcellularLocation>
        <location evidence="2">Cell membrane</location>
        <topology evidence="2">Single-pass type II membrane protein</topology>
    </subcellularLocation>
    <subcellularLocation>
        <location evidence="7">Membrane</location>
        <topology evidence="7">Single-pass type II membrane protein</topology>
    </subcellularLocation>
</comment>
<comment type="caution">
    <text evidence="10">The sequence shown here is derived from an EMBL/GenBank/DDBJ whole genome shotgun (WGS) entry which is preliminary data.</text>
</comment>
<protein>
    <recommendedName>
        <fullName evidence="4 7">Signal peptidase I</fullName>
        <ecNumber evidence="4 7">3.4.21.89</ecNumber>
    </recommendedName>
</protein>
<sequence>MIDDEPASAADDNHTGRPAEASEDEKKRSFWKELPVLLVIAIVVALVVRTFVLQSFWIPSGSMEHTLERGDRVLVNKLVYEFTDPERGDVIVFKAPMEWRSNPEDEDFIKRVIAVGGDTVSYSRDEGRLSVNGRALDESAYLYHDPVSGAADLPSKDGYEFTVIVPEGRLWVMGDHRSASGDSRENYIRSGRDVSSATIPVDSVVGHAFVVMWPFERFHWLTVPETFDAVPASRSERSASRD</sequence>
<dbReference type="PANTHER" id="PTHR43390:SF1">
    <property type="entry name" value="CHLOROPLAST PROCESSING PEPTIDASE"/>
    <property type="match status" value="1"/>
</dbReference>
<dbReference type="AlphaFoldDB" id="A0A562VAL1"/>